<evidence type="ECO:0000313" key="3">
    <source>
        <dbReference type="Proteomes" id="UP000789901"/>
    </source>
</evidence>
<accession>A0ABN7UXN6</accession>
<reference evidence="2 3" key="1">
    <citation type="submission" date="2021-06" db="EMBL/GenBank/DDBJ databases">
        <authorList>
            <person name="Kallberg Y."/>
            <person name="Tangrot J."/>
            <person name="Rosling A."/>
        </authorList>
    </citation>
    <scope>NUCLEOTIDE SEQUENCE [LARGE SCALE GENOMIC DNA]</scope>
    <source>
        <strain evidence="2 3">120-4 pot B 10/14</strain>
    </source>
</reference>
<evidence type="ECO:0000313" key="2">
    <source>
        <dbReference type="EMBL" id="CAG8697882.1"/>
    </source>
</evidence>
<protein>
    <submittedName>
        <fullName evidence="2">43694_t:CDS:1</fullName>
    </submittedName>
</protein>
<comment type="caution">
    <text evidence="2">The sequence shown here is derived from an EMBL/GenBank/DDBJ whole genome shotgun (WGS) entry which is preliminary data.</text>
</comment>
<gene>
    <name evidence="2" type="ORF">GMARGA_LOCUS11932</name>
</gene>
<evidence type="ECO:0000256" key="1">
    <source>
        <dbReference type="SAM" id="MobiDB-lite"/>
    </source>
</evidence>
<organism evidence="2 3">
    <name type="scientific">Gigaspora margarita</name>
    <dbReference type="NCBI Taxonomy" id="4874"/>
    <lineage>
        <taxon>Eukaryota</taxon>
        <taxon>Fungi</taxon>
        <taxon>Fungi incertae sedis</taxon>
        <taxon>Mucoromycota</taxon>
        <taxon>Glomeromycotina</taxon>
        <taxon>Glomeromycetes</taxon>
        <taxon>Diversisporales</taxon>
        <taxon>Gigasporaceae</taxon>
        <taxon>Gigaspora</taxon>
    </lineage>
</organism>
<feature type="compositionally biased region" description="Basic and acidic residues" evidence="1">
    <location>
        <begin position="13"/>
        <end position="28"/>
    </location>
</feature>
<dbReference type="EMBL" id="CAJVQB010007144">
    <property type="protein sequence ID" value="CAG8697882.1"/>
    <property type="molecule type" value="Genomic_DNA"/>
</dbReference>
<proteinExistence type="predicted"/>
<name>A0ABN7UXN6_GIGMA</name>
<sequence>MAKMTTTLEAPEPEPKIVPKKPVEEPVESRPNVVTKDALEELQQQVTLQNQKLEHRQTS</sequence>
<feature type="region of interest" description="Disordered" evidence="1">
    <location>
        <begin position="1"/>
        <end position="31"/>
    </location>
</feature>
<dbReference type="Proteomes" id="UP000789901">
    <property type="component" value="Unassembled WGS sequence"/>
</dbReference>
<keyword evidence="3" id="KW-1185">Reference proteome</keyword>